<feature type="transmembrane region" description="Helical" evidence="1">
    <location>
        <begin position="26"/>
        <end position="50"/>
    </location>
</feature>
<evidence type="ECO:0000259" key="2">
    <source>
        <dbReference type="Pfam" id="PF07835"/>
    </source>
</evidence>
<organism evidence="3 4">
    <name type="scientific">Paracoccus caeni</name>
    <dbReference type="NCBI Taxonomy" id="657651"/>
    <lineage>
        <taxon>Bacteria</taxon>
        <taxon>Pseudomonadati</taxon>
        <taxon>Pseudomonadota</taxon>
        <taxon>Alphaproteobacteria</taxon>
        <taxon>Rhodobacterales</taxon>
        <taxon>Paracoccaceae</taxon>
        <taxon>Paracoccus</taxon>
    </lineage>
</organism>
<evidence type="ECO:0000256" key="1">
    <source>
        <dbReference type="SAM" id="Phobius"/>
    </source>
</evidence>
<keyword evidence="1" id="KW-0472">Membrane</keyword>
<name>A0A934W181_9RHOB</name>
<dbReference type="AlphaFoldDB" id="A0A934W181"/>
<accession>A0A934W181</accession>
<evidence type="ECO:0000313" key="4">
    <source>
        <dbReference type="Proteomes" id="UP000640485"/>
    </source>
</evidence>
<dbReference type="RefSeq" id="WP_200686475.1">
    <property type="nucleotide sequence ID" value="NZ_JAEPRQ010000003.1"/>
</dbReference>
<feature type="domain" description="Cytochrome c oxidase subunit IV bacterial aa3 type" evidence="2">
    <location>
        <begin position="15"/>
        <end position="51"/>
    </location>
</feature>
<reference evidence="3" key="1">
    <citation type="submission" date="2021-01" db="EMBL/GenBank/DDBJ databases">
        <title>Paracoccus amoyensis sp. nov., isolated from the surface seawater along the coast of Xiamen Island, China.</title>
        <authorList>
            <person name="Lyu L."/>
        </authorList>
    </citation>
    <scope>NUCLEOTIDE SEQUENCE</scope>
    <source>
        <strain evidence="3">MJ17</strain>
    </source>
</reference>
<keyword evidence="4" id="KW-1185">Reference proteome</keyword>
<evidence type="ECO:0000313" key="3">
    <source>
        <dbReference type="EMBL" id="MBK4216539.1"/>
    </source>
</evidence>
<keyword evidence="1" id="KW-0812">Transmembrane</keyword>
<dbReference type="SUPFAM" id="SSF81469">
    <property type="entry name" value="Bacterial aa3 type cytochrome c oxidase subunit IV"/>
    <property type="match status" value="1"/>
</dbReference>
<dbReference type="Pfam" id="PF07835">
    <property type="entry name" value="COX4_pro_2"/>
    <property type="match status" value="1"/>
</dbReference>
<dbReference type="InterPro" id="IPR012422">
    <property type="entry name" value="Cyt_c_oxidase_su4_bac-aa3"/>
</dbReference>
<dbReference type="EMBL" id="JAEPRQ010000003">
    <property type="protein sequence ID" value="MBK4216539.1"/>
    <property type="molecule type" value="Genomic_DNA"/>
</dbReference>
<keyword evidence="1" id="KW-1133">Transmembrane helix</keyword>
<dbReference type="Proteomes" id="UP000640485">
    <property type="component" value="Unassembled WGS sequence"/>
</dbReference>
<gene>
    <name evidence="3" type="ORF">JJJ17_11435</name>
</gene>
<protein>
    <submittedName>
        <fullName evidence="3">Aa3-type cytochrome c oxidase subunit IV</fullName>
    </submittedName>
</protein>
<dbReference type="InterPro" id="IPR036596">
    <property type="entry name" value="Cyt-C_aa3_sf"/>
</dbReference>
<comment type="caution">
    <text evidence="3">The sequence shown here is derived from an EMBL/GenBank/DDBJ whole genome shotgun (WGS) entry which is preliminary data.</text>
</comment>
<dbReference type="Gene3D" id="1.20.5.160">
    <property type="entry name" value="Bacterial aa3 type cytochrome c oxidase subunit IV"/>
    <property type="match status" value="1"/>
</dbReference>
<sequence length="52" mass="5798">MASNSHHEVTDYKPGEMDITEHQKTFAGFIKACIWVSTLSILALIFMALVNS</sequence>
<proteinExistence type="predicted"/>